<organism evidence="9 10">
    <name type="scientific">Biomphalaria pfeifferi</name>
    <name type="common">Bloodfluke planorb</name>
    <name type="synonym">Freshwater snail</name>
    <dbReference type="NCBI Taxonomy" id="112525"/>
    <lineage>
        <taxon>Eukaryota</taxon>
        <taxon>Metazoa</taxon>
        <taxon>Spiralia</taxon>
        <taxon>Lophotrochozoa</taxon>
        <taxon>Mollusca</taxon>
        <taxon>Gastropoda</taxon>
        <taxon>Heterobranchia</taxon>
        <taxon>Euthyneura</taxon>
        <taxon>Panpulmonata</taxon>
        <taxon>Hygrophila</taxon>
        <taxon>Lymnaeoidea</taxon>
        <taxon>Planorbidae</taxon>
        <taxon>Biomphalaria</taxon>
    </lineage>
</organism>
<dbReference type="GO" id="GO:0012505">
    <property type="term" value="C:endomembrane system"/>
    <property type="evidence" value="ECO:0007669"/>
    <property type="project" value="UniProtKB-SubCell"/>
</dbReference>
<dbReference type="PANTHER" id="PTHR12953">
    <property type="entry name" value="MEMBRANE PROTEIN CH1 RELATED"/>
    <property type="match status" value="1"/>
</dbReference>
<dbReference type="InterPro" id="IPR045120">
    <property type="entry name" value="Suco/Slp1-like"/>
</dbReference>
<evidence type="ECO:0000256" key="2">
    <source>
        <dbReference type="ARBA" id="ARBA00022692"/>
    </source>
</evidence>
<feature type="compositionally biased region" description="Polar residues" evidence="6">
    <location>
        <begin position="748"/>
        <end position="764"/>
    </location>
</feature>
<dbReference type="Gene3D" id="2.60.120.260">
    <property type="entry name" value="Galactose-binding domain-like"/>
    <property type="match status" value="1"/>
</dbReference>
<gene>
    <name evidence="9" type="ORF">Bpfe_023852</name>
</gene>
<feature type="region of interest" description="Disordered" evidence="6">
    <location>
        <begin position="32"/>
        <end position="64"/>
    </location>
</feature>
<reference evidence="9" key="1">
    <citation type="journal article" date="2023" name="PLoS Negl. Trop. Dis.">
        <title>A genome sequence for Biomphalaria pfeifferi, the major vector snail for the human-infecting parasite Schistosoma mansoni.</title>
        <authorList>
            <person name="Bu L."/>
            <person name="Lu L."/>
            <person name="Laidemitt M.R."/>
            <person name="Zhang S.M."/>
            <person name="Mutuku M."/>
            <person name="Mkoji G."/>
            <person name="Steinauer M."/>
            <person name="Loker E.S."/>
        </authorList>
    </citation>
    <scope>NUCLEOTIDE SEQUENCE</scope>
    <source>
        <strain evidence="9">KasaAsao</strain>
    </source>
</reference>
<feature type="region of interest" description="Disordered" evidence="6">
    <location>
        <begin position="1057"/>
        <end position="1094"/>
    </location>
</feature>
<feature type="region of interest" description="Disordered" evidence="6">
    <location>
        <begin position="704"/>
        <end position="778"/>
    </location>
</feature>
<dbReference type="GO" id="GO:0034975">
    <property type="term" value="P:protein folding in endoplasmic reticulum"/>
    <property type="evidence" value="ECO:0007669"/>
    <property type="project" value="TreeGrafter"/>
</dbReference>
<feature type="signal peptide" evidence="7">
    <location>
        <begin position="1"/>
        <end position="22"/>
    </location>
</feature>
<dbReference type="PROSITE" id="PS51469">
    <property type="entry name" value="SUN"/>
    <property type="match status" value="1"/>
</dbReference>
<name>A0AAD8B2A5_BIOPF</name>
<feature type="compositionally biased region" description="Low complexity" evidence="6">
    <location>
        <begin position="1432"/>
        <end position="1453"/>
    </location>
</feature>
<evidence type="ECO:0000256" key="6">
    <source>
        <dbReference type="SAM" id="MobiDB-lite"/>
    </source>
</evidence>
<feature type="compositionally biased region" description="Basic and acidic residues" evidence="6">
    <location>
        <begin position="1484"/>
        <end position="1496"/>
    </location>
</feature>
<keyword evidence="7" id="KW-0732">Signal</keyword>
<feature type="region of interest" description="Disordered" evidence="6">
    <location>
        <begin position="1432"/>
        <end position="1598"/>
    </location>
</feature>
<protein>
    <submittedName>
        <fullName evidence="9">SUN domain-containing ossification factor-like isoform X1</fullName>
    </submittedName>
</protein>
<keyword evidence="10" id="KW-1185">Reference proteome</keyword>
<feature type="chain" id="PRO_5042070589" evidence="7">
    <location>
        <begin position="23"/>
        <end position="1598"/>
    </location>
</feature>
<evidence type="ECO:0000256" key="5">
    <source>
        <dbReference type="SAM" id="Coils"/>
    </source>
</evidence>
<feature type="compositionally biased region" description="Polar residues" evidence="6">
    <location>
        <begin position="1565"/>
        <end position="1592"/>
    </location>
</feature>
<feature type="coiled-coil region" evidence="5">
    <location>
        <begin position="942"/>
        <end position="1012"/>
    </location>
</feature>
<evidence type="ECO:0000256" key="4">
    <source>
        <dbReference type="ARBA" id="ARBA00023136"/>
    </source>
</evidence>
<dbReference type="GO" id="GO:0016020">
    <property type="term" value="C:membrane"/>
    <property type="evidence" value="ECO:0007669"/>
    <property type="project" value="InterPro"/>
</dbReference>
<feature type="compositionally biased region" description="Basic and acidic residues" evidence="6">
    <location>
        <begin position="844"/>
        <end position="856"/>
    </location>
</feature>
<dbReference type="GO" id="GO:0005737">
    <property type="term" value="C:cytoplasm"/>
    <property type="evidence" value="ECO:0007669"/>
    <property type="project" value="TreeGrafter"/>
</dbReference>
<dbReference type="Proteomes" id="UP001233172">
    <property type="component" value="Unassembled WGS sequence"/>
</dbReference>
<feature type="compositionally biased region" description="Basic and acidic residues" evidence="6">
    <location>
        <begin position="722"/>
        <end position="746"/>
    </location>
</feature>
<dbReference type="PANTHER" id="PTHR12953:SF0">
    <property type="entry name" value="SUN DOMAIN-CONTAINING OSSIFICATION FACTOR"/>
    <property type="match status" value="1"/>
</dbReference>
<feature type="compositionally biased region" description="Basic and acidic residues" evidence="6">
    <location>
        <begin position="1548"/>
        <end position="1559"/>
    </location>
</feature>
<comment type="subcellular location">
    <subcellularLocation>
        <location evidence="1">Endomembrane system</location>
    </subcellularLocation>
</comment>
<evidence type="ECO:0000256" key="7">
    <source>
        <dbReference type="SAM" id="SignalP"/>
    </source>
</evidence>
<keyword evidence="3" id="KW-1133">Transmembrane helix</keyword>
<dbReference type="Pfam" id="PF07738">
    <property type="entry name" value="Sad1_UNC"/>
    <property type="match status" value="1"/>
</dbReference>
<sequence>MLRIFLYLVLFCLLISFKRILAADSAQVTSDKNEQDTASITLDNSQDNSILSDAGGDNNLKKDDNKIQQGAKEDVKISKTLDSMVISSTADQSVKAEDERLSPSQNPGNALKKDVLPTPNLQTEAAPKVLKTQDLGAHHGESKVEIAESTSGHHVSVLESIVDEVSTVQSQVMPTTAESTDSMSSLVDTPMLDEYLHARVLDSAPISPQQPSIYVDTLAYDHLQATESLKSIMPGTWDGMSKYSAGIGGSVLDEENTGGKDEDFPTFDKWSVQYLAEQEKQKSEKDKENTVVVNTAALTQKKLRHNFAAASCGAKVIASNPEAENINHLLNGNLDEYMLNPCKAKKWFVVELCEPLQVHRVELGTVELFASQPKSFRVFASSRYPTKEWTALGKFDMSPARVVQSFATLLSEEFVKYVKVEMLEHHGGEHYCPLTAFKVLGIDMAADDYENEPEAVEPEGQESAGDLEEDSIEESVNLFTSAKETVVKLVQKVWYKGDQEGNAEKGDNKTLEDAAAVNGSAVPVEEKKEVTVPCAQKESSQGPDVPLPPVGIIEPVSSTVDAEEVPIVTKLTDDEQMPMDTKEVPVVIKLGPESDADLPRSHCDNNMWSSYVNLMMLRSQSTPPCTLIAQSGLNTLKRTDDKVLIDKPEDADESQHHASVNTVIKSFGDAQGDTVIGDKQEVKMSDTAIQLETSELLEPLDQNATSSFSSDVNPVLESSVPVEKEMSSALPDPHRGQQEVQDKEPTLVDSSQSSLFTSADVSVTKSEHLEPSSVSSYQELENDAVSSITPGLHIQKSQVVEQGASDLAESIFLKVSPSPTLNAEDSQDGPAQGFEMPTAIEKPEAKVTEAPPEQKESAQGIPSPSAEVNASEEGIISNTLLDHSRAQEEELANASQVSKSSRTIDLVKVGMPSLGKRDNSIMKLNNRIIALEQNVSMTKKYLEELSRVFKQQNEEMMKLLNKTEKRLNVFVAQSEDKSVRQQEYIDVLERKVVNLTQTIEELQLRVEMLDKKVGDGQCLMIFFQAGLFLWMLVFTIRGRSKQSLAYSDHQFLLDTMPKQPTMESSVRQRRNSDTGPGLAVDSSKSVTALKRQKSDTNLASTGKIEDVGDIHKTFQSADPPITKKKKKKKCKLLVDEQTVTANTQAIVKPLQPSSFSSSAGVLFGTNEETQVDSSFDLRSHCRKVLASDQCDGLEGDSQQFLDIKELGLTIRTDTGNKQHFARSCKVENQHVYPDYSHDDLSCTHNVQSKSRAFLQRKSFSGGVGVEEDKFQSQDFMQPPYHKNKMSKLSDSSCDNCGQRAKPHLKTLKGKHSSLDETRRASDFVNPNIGQEFFLAENYLHENRFRFLSSPNKDAIDHHTSCPSCSERRETFCPGCIDNSPHHAGCAKARETQRMTLYSHYPVSMDIQPIPAVILCPFTLTHNVLSSAVSGHSRQSSLSSTVSSASSVVSSPLSKDTGSLPSDHDPESHLPPPSTLPALSTLSMKETHKNNSVEHHSNKSSTSDHTAGQHPILGTNHVANGTEKKISTVHQSHKSKCPLGNLPHGASKSMEKEPHQKQENPKVFFKSSSSSLPQGTKPSMPSQTKKSSISKLTNPFRKS</sequence>
<evidence type="ECO:0000313" key="10">
    <source>
        <dbReference type="Proteomes" id="UP001233172"/>
    </source>
</evidence>
<keyword evidence="4" id="KW-0472">Membrane</keyword>
<accession>A0AAD8B2A5</accession>
<keyword evidence="2" id="KW-0812">Transmembrane</keyword>
<dbReference type="EMBL" id="JASAOG010000161">
    <property type="protein sequence ID" value="KAK0046692.1"/>
    <property type="molecule type" value="Genomic_DNA"/>
</dbReference>
<evidence type="ECO:0000259" key="8">
    <source>
        <dbReference type="PROSITE" id="PS51469"/>
    </source>
</evidence>
<evidence type="ECO:0000256" key="3">
    <source>
        <dbReference type="ARBA" id="ARBA00022989"/>
    </source>
</evidence>
<comment type="caution">
    <text evidence="9">The sequence shown here is derived from an EMBL/GenBank/DDBJ whole genome shotgun (WGS) entry which is preliminary data.</text>
</comment>
<feature type="region of interest" description="Disordered" evidence="6">
    <location>
        <begin position="88"/>
        <end position="115"/>
    </location>
</feature>
<proteinExistence type="predicted"/>
<feature type="compositionally biased region" description="Polar residues" evidence="6">
    <location>
        <begin position="32"/>
        <end position="51"/>
    </location>
</feature>
<evidence type="ECO:0000313" key="9">
    <source>
        <dbReference type="EMBL" id="KAK0046692.1"/>
    </source>
</evidence>
<reference evidence="9" key="2">
    <citation type="submission" date="2023-04" db="EMBL/GenBank/DDBJ databases">
        <authorList>
            <person name="Bu L."/>
            <person name="Lu L."/>
            <person name="Laidemitt M.R."/>
            <person name="Zhang S.M."/>
            <person name="Mutuku M."/>
            <person name="Mkoji G."/>
            <person name="Steinauer M."/>
            <person name="Loker E.S."/>
        </authorList>
    </citation>
    <scope>NUCLEOTIDE SEQUENCE</scope>
    <source>
        <strain evidence="9">KasaAsao</strain>
        <tissue evidence="9">Whole Snail</tissue>
    </source>
</reference>
<feature type="domain" description="SUN" evidence="8">
    <location>
        <begin position="279"/>
        <end position="444"/>
    </location>
</feature>
<feature type="region of interest" description="Disordered" evidence="6">
    <location>
        <begin position="844"/>
        <end position="869"/>
    </location>
</feature>
<keyword evidence="5" id="KW-0175">Coiled coil</keyword>
<dbReference type="InterPro" id="IPR012919">
    <property type="entry name" value="SUN_dom"/>
</dbReference>
<evidence type="ECO:0000256" key="1">
    <source>
        <dbReference type="ARBA" id="ARBA00004308"/>
    </source>
</evidence>